<feature type="domain" description="NADPH-dependent FMN reductase-like" evidence="3">
    <location>
        <begin position="3"/>
        <end position="146"/>
    </location>
</feature>
<dbReference type="SUPFAM" id="SSF52218">
    <property type="entry name" value="Flavoproteins"/>
    <property type="match status" value="1"/>
</dbReference>
<dbReference type="Gene3D" id="3.40.50.360">
    <property type="match status" value="1"/>
</dbReference>
<dbReference type="InterPro" id="IPR029039">
    <property type="entry name" value="Flavoprotein-like_sf"/>
</dbReference>
<dbReference type="OrthoDB" id="9790975at2"/>
<reference evidence="4 5" key="1">
    <citation type="journal article" date="2019" name="Nat. Med.">
        <title>A library of human gut bacterial isolates paired with longitudinal multiomics data enables mechanistic microbiome research.</title>
        <authorList>
            <person name="Poyet M."/>
            <person name="Groussin M."/>
            <person name="Gibbons S.M."/>
            <person name="Avila-Pacheco J."/>
            <person name="Jiang X."/>
            <person name="Kearney S.M."/>
            <person name="Perrotta A.R."/>
            <person name="Berdy B."/>
            <person name="Zhao S."/>
            <person name="Lieberman T.D."/>
            <person name="Swanson P.K."/>
            <person name="Smith M."/>
            <person name="Roesemann S."/>
            <person name="Alexander J.E."/>
            <person name="Rich S.A."/>
            <person name="Livny J."/>
            <person name="Vlamakis H."/>
            <person name="Clish C."/>
            <person name="Bullock K."/>
            <person name="Deik A."/>
            <person name="Scott J."/>
            <person name="Pierce K.A."/>
            <person name="Xavier R.J."/>
            <person name="Alm E.J."/>
        </authorList>
    </citation>
    <scope>NUCLEOTIDE SEQUENCE [LARGE SCALE GENOMIC DNA]</scope>
    <source>
        <strain evidence="4 5">BIOML-A198</strain>
    </source>
</reference>
<keyword evidence="1" id="KW-0285">Flavoprotein</keyword>
<organism evidence="4 5">
    <name type="scientific">Turicibacter sanguinis</name>
    <dbReference type="NCBI Taxonomy" id="154288"/>
    <lineage>
        <taxon>Bacteria</taxon>
        <taxon>Bacillati</taxon>
        <taxon>Bacillota</taxon>
        <taxon>Erysipelotrichia</taxon>
        <taxon>Erysipelotrichales</taxon>
        <taxon>Turicibacteraceae</taxon>
        <taxon>Turicibacter</taxon>
    </lineage>
</organism>
<dbReference type="RefSeq" id="WP_006784982.1">
    <property type="nucleotide sequence ID" value="NZ_CABJBH010000007.1"/>
</dbReference>
<dbReference type="AlphaFoldDB" id="A0A173T2G3"/>
<protein>
    <submittedName>
        <fullName evidence="4">Flavodoxin family protein</fullName>
    </submittedName>
</protein>
<evidence type="ECO:0000256" key="1">
    <source>
        <dbReference type="ARBA" id="ARBA00022630"/>
    </source>
</evidence>
<evidence type="ECO:0000256" key="2">
    <source>
        <dbReference type="ARBA" id="ARBA00022643"/>
    </source>
</evidence>
<name>A0A173T2G3_9FIRM</name>
<evidence type="ECO:0000313" key="5">
    <source>
        <dbReference type="Proteomes" id="UP000487649"/>
    </source>
</evidence>
<gene>
    <name evidence="4" type="ORF">GMA92_02990</name>
</gene>
<comment type="caution">
    <text evidence="4">The sequence shown here is derived from an EMBL/GenBank/DDBJ whole genome shotgun (WGS) entry which is preliminary data.</text>
</comment>
<dbReference type="Proteomes" id="UP000487649">
    <property type="component" value="Unassembled WGS sequence"/>
</dbReference>
<proteinExistence type="predicted"/>
<dbReference type="Pfam" id="PF03358">
    <property type="entry name" value="FMN_red"/>
    <property type="match status" value="1"/>
</dbReference>
<sequence length="246" mass="28325">MKKVIAISSSGRQKNTYQLIQSAAPLLKEAGISLQIIHLSNYLIQDCKGCEACILSDRCPIKDDVIGILEKLGQADGIILTSPVYMAGVSGQLKRFIDRTCKWYHRPELVKKPVLLMTTTAGGYADEVLDYMEKVATFWGMHLCGRVKRNVKTWDEAVSRKELKFFIKAVEEGEETEWIPTKDQVIAFQVQKTLAMNILPRDRKYWIEHGYDVQVYYEENDVPFYLKWMGNSFYSFFSRIIKKKSS</sequence>
<keyword evidence="2" id="KW-0288">FMN</keyword>
<accession>A0A173T2G3</accession>
<dbReference type="GeneID" id="60059053"/>
<dbReference type="InterPro" id="IPR005025">
    <property type="entry name" value="FMN_Rdtase-like_dom"/>
</dbReference>
<dbReference type="PANTHER" id="PTHR43278:SF2">
    <property type="entry name" value="IRON-SULFUR FLAVOPROTEIN"/>
    <property type="match status" value="1"/>
</dbReference>
<dbReference type="InterPro" id="IPR051796">
    <property type="entry name" value="ISF_SsuE-like"/>
</dbReference>
<dbReference type="EMBL" id="WMQE01000004">
    <property type="protein sequence ID" value="MTK20405.1"/>
    <property type="molecule type" value="Genomic_DNA"/>
</dbReference>
<evidence type="ECO:0000313" key="4">
    <source>
        <dbReference type="EMBL" id="MTK20405.1"/>
    </source>
</evidence>
<dbReference type="PANTHER" id="PTHR43278">
    <property type="entry name" value="NAD(P)H-DEPENDENT FMN-CONTAINING OXIDOREDUCTASE YWQN-RELATED"/>
    <property type="match status" value="1"/>
</dbReference>
<evidence type="ECO:0000259" key="3">
    <source>
        <dbReference type="Pfam" id="PF03358"/>
    </source>
</evidence>
<dbReference type="GO" id="GO:0016491">
    <property type="term" value="F:oxidoreductase activity"/>
    <property type="evidence" value="ECO:0007669"/>
    <property type="project" value="InterPro"/>
</dbReference>